<keyword evidence="3" id="KW-1185">Reference proteome</keyword>
<feature type="region of interest" description="Disordered" evidence="1">
    <location>
        <begin position="1"/>
        <end position="27"/>
    </location>
</feature>
<dbReference type="EMBL" id="MU005584">
    <property type="protein sequence ID" value="KAF2683523.1"/>
    <property type="molecule type" value="Genomic_DNA"/>
</dbReference>
<reference evidence="2" key="1">
    <citation type="journal article" date="2020" name="Stud. Mycol.">
        <title>101 Dothideomycetes genomes: a test case for predicting lifestyles and emergence of pathogens.</title>
        <authorList>
            <person name="Haridas S."/>
            <person name="Albert R."/>
            <person name="Binder M."/>
            <person name="Bloem J."/>
            <person name="Labutti K."/>
            <person name="Salamov A."/>
            <person name="Andreopoulos B."/>
            <person name="Baker S."/>
            <person name="Barry K."/>
            <person name="Bills G."/>
            <person name="Bluhm B."/>
            <person name="Cannon C."/>
            <person name="Castanera R."/>
            <person name="Culley D."/>
            <person name="Daum C."/>
            <person name="Ezra D."/>
            <person name="Gonzalez J."/>
            <person name="Henrissat B."/>
            <person name="Kuo A."/>
            <person name="Liang C."/>
            <person name="Lipzen A."/>
            <person name="Lutzoni F."/>
            <person name="Magnuson J."/>
            <person name="Mondo S."/>
            <person name="Nolan M."/>
            <person name="Ohm R."/>
            <person name="Pangilinan J."/>
            <person name="Park H.-J."/>
            <person name="Ramirez L."/>
            <person name="Alfaro M."/>
            <person name="Sun H."/>
            <person name="Tritt A."/>
            <person name="Yoshinaga Y."/>
            <person name="Zwiers L.-H."/>
            <person name="Turgeon B."/>
            <person name="Goodwin S."/>
            <person name="Spatafora J."/>
            <person name="Crous P."/>
            <person name="Grigoriev I."/>
        </authorList>
    </citation>
    <scope>NUCLEOTIDE SEQUENCE</scope>
    <source>
        <strain evidence="2">CBS 122367</strain>
    </source>
</reference>
<evidence type="ECO:0000313" key="3">
    <source>
        <dbReference type="Proteomes" id="UP000799291"/>
    </source>
</evidence>
<dbReference type="OrthoDB" id="3800245at2759"/>
<organism evidence="2 3">
    <name type="scientific">Lentithecium fluviatile CBS 122367</name>
    <dbReference type="NCBI Taxonomy" id="1168545"/>
    <lineage>
        <taxon>Eukaryota</taxon>
        <taxon>Fungi</taxon>
        <taxon>Dikarya</taxon>
        <taxon>Ascomycota</taxon>
        <taxon>Pezizomycotina</taxon>
        <taxon>Dothideomycetes</taxon>
        <taxon>Pleosporomycetidae</taxon>
        <taxon>Pleosporales</taxon>
        <taxon>Massarineae</taxon>
        <taxon>Lentitheciaceae</taxon>
        <taxon>Lentithecium</taxon>
    </lineage>
</organism>
<gene>
    <name evidence="2" type="ORF">K458DRAFT_419119</name>
</gene>
<evidence type="ECO:0000313" key="2">
    <source>
        <dbReference type="EMBL" id="KAF2683523.1"/>
    </source>
</evidence>
<feature type="compositionally biased region" description="Basic and acidic residues" evidence="1">
    <location>
        <begin position="73"/>
        <end position="88"/>
    </location>
</feature>
<sequence>MAKATNPPAVANPFTRGSSRMRRNTRNTKWVTFGGTIKKHCPAPGRHVQLTRQPSITDSYAASISQVESPDGTENRFERGMPRERQDSDTSVFSYHNGATISNIAEIPDIWLLLGCIAAHAEDAVHAQDAI</sequence>
<evidence type="ECO:0000256" key="1">
    <source>
        <dbReference type="SAM" id="MobiDB-lite"/>
    </source>
</evidence>
<proteinExistence type="predicted"/>
<dbReference type="AlphaFoldDB" id="A0A6G1IZX9"/>
<protein>
    <submittedName>
        <fullName evidence="2">Uncharacterized protein</fullName>
    </submittedName>
</protein>
<name>A0A6G1IZX9_9PLEO</name>
<feature type="region of interest" description="Disordered" evidence="1">
    <location>
        <begin position="64"/>
        <end position="90"/>
    </location>
</feature>
<accession>A0A6G1IZX9</accession>
<dbReference type="Proteomes" id="UP000799291">
    <property type="component" value="Unassembled WGS sequence"/>
</dbReference>